<dbReference type="EMBL" id="AJVK01012432">
    <property type="status" value="NOT_ANNOTATED_CDS"/>
    <property type="molecule type" value="Genomic_DNA"/>
</dbReference>
<evidence type="ECO:0000313" key="2">
    <source>
        <dbReference type="Proteomes" id="UP000092462"/>
    </source>
</evidence>
<dbReference type="Pfam" id="PF01753">
    <property type="entry name" value="zf-MYND"/>
    <property type="match status" value="1"/>
</dbReference>
<keyword evidence="2" id="KW-1185">Reference proteome</keyword>
<dbReference type="Gene3D" id="1.10.220.160">
    <property type="match status" value="1"/>
</dbReference>
<sequence>MDHQSGLCGFCGIKCDKKCASCHKVFYCSAKHQREDWKNHKKCCPAFTICQDVKMGRFLVANRNLKFGEIVLKEAPIVTGPSQLTAPEIQEKNMRKCSKCGWPMCSQECEEAESHAEECKVSAARGGVSIEHFVSPHPIYQCILTLRCLLMQNSCPEKWDKLSQLESHNDVRKDSLQWLSDREHVAKFIPRFFKMEHKWTEEEILRVLGIVYINGHEVPLTDPPYVAIYAIASLFEHSCCANVAKSFTETGDVVFWAAREIRKGDHLSICYTDALWGTLERQQHLKETKMFNCNCQRCLDITELGTNFSAIKCGALPEASSLTCDGLFLPQGNKDWKNDWKCGKCSRCVQFKEIQKVLQKAGKDATKMKGNVQSCIQFIEDYSTIFPPKHFIMCDVKCVLVQKIGEGDPQELQKISEDLLVMKAELCNEMLDLISLLAPAENRSRGCMHFELHAFLAEMARRGVEYEVECQALLEKSLFHAEKAIQWLEKEPSVLVEGKIYAQAKINADSLKIVLRMRNLSM</sequence>
<dbReference type="Gene3D" id="6.10.140.2220">
    <property type="match status" value="2"/>
</dbReference>
<dbReference type="VEuPathDB" id="VectorBase:PPAPM1_007104"/>
<dbReference type="InterPro" id="IPR053010">
    <property type="entry name" value="SET_SmydA-8"/>
</dbReference>
<dbReference type="Pfam" id="PF00856">
    <property type="entry name" value="SET"/>
    <property type="match status" value="1"/>
</dbReference>
<dbReference type="GO" id="GO:0008170">
    <property type="term" value="F:N-methyltransferase activity"/>
    <property type="evidence" value="ECO:0007669"/>
    <property type="project" value="UniProtKB-ARBA"/>
</dbReference>
<reference evidence="1" key="1">
    <citation type="submission" date="2022-08" db="UniProtKB">
        <authorList>
            <consortium name="EnsemblMetazoa"/>
        </authorList>
    </citation>
    <scope>IDENTIFICATION</scope>
    <source>
        <strain evidence="1">Israel</strain>
    </source>
</reference>
<dbReference type="PANTHER" id="PTHR46455:SF4">
    <property type="entry name" value="GH11294P"/>
    <property type="match status" value="1"/>
</dbReference>
<dbReference type="InterPro" id="IPR001214">
    <property type="entry name" value="SET_dom"/>
</dbReference>
<dbReference type="InterPro" id="IPR002893">
    <property type="entry name" value="Znf_MYND"/>
</dbReference>
<protein>
    <submittedName>
        <fullName evidence="1">Uncharacterized protein</fullName>
    </submittedName>
</protein>
<evidence type="ECO:0000313" key="1">
    <source>
        <dbReference type="EnsemblMetazoa" id="PPAI003492-PA"/>
    </source>
</evidence>
<dbReference type="Proteomes" id="UP000092462">
    <property type="component" value="Unassembled WGS sequence"/>
</dbReference>
<dbReference type="EnsemblMetazoa" id="PPAI003492-RA">
    <property type="protein sequence ID" value="PPAI003492-PA"/>
    <property type="gene ID" value="PPAI003492"/>
</dbReference>
<dbReference type="GO" id="GO:0008757">
    <property type="term" value="F:S-adenosylmethionine-dependent methyltransferase activity"/>
    <property type="evidence" value="ECO:0007669"/>
    <property type="project" value="UniProtKB-ARBA"/>
</dbReference>
<dbReference type="GO" id="GO:0008276">
    <property type="term" value="F:protein methyltransferase activity"/>
    <property type="evidence" value="ECO:0007669"/>
    <property type="project" value="UniProtKB-ARBA"/>
</dbReference>
<dbReference type="InterPro" id="IPR046341">
    <property type="entry name" value="SET_dom_sf"/>
</dbReference>
<dbReference type="Gene3D" id="2.170.270.10">
    <property type="entry name" value="SET domain"/>
    <property type="match status" value="1"/>
</dbReference>
<name>A0A1B0D7G9_PHLPP</name>
<dbReference type="PANTHER" id="PTHR46455">
    <property type="entry name" value="SET AND MYND DOMAIN CONTAINING, ARTHROPOD-SPECIFIC, MEMBER 4, ISOFORM A"/>
    <property type="match status" value="1"/>
</dbReference>
<dbReference type="AlphaFoldDB" id="A0A1B0D7G9"/>
<dbReference type="EMBL" id="AJVK01012431">
    <property type="status" value="NOT_ANNOTATED_CDS"/>
    <property type="molecule type" value="Genomic_DNA"/>
</dbReference>
<dbReference type="VEuPathDB" id="VectorBase:PPAI003492"/>
<dbReference type="SUPFAM" id="SSF82199">
    <property type="entry name" value="SET domain"/>
    <property type="match status" value="1"/>
</dbReference>
<dbReference type="CDD" id="cd20071">
    <property type="entry name" value="SET_SMYD"/>
    <property type="match status" value="1"/>
</dbReference>
<accession>A0A1B0D7G9</accession>
<dbReference type="PROSITE" id="PS50865">
    <property type="entry name" value="ZF_MYND_2"/>
    <property type="match status" value="1"/>
</dbReference>
<organism evidence="1 2">
    <name type="scientific">Phlebotomus papatasi</name>
    <name type="common">Sandfly</name>
    <dbReference type="NCBI Taxonomy" id="29031"/>
    <lineage>
        <taxon>Eukaryota</taxon>
        <taxon>Metazoa</taxon>
        <taxon>Ecdysozoa</taxon>
        <taxon>Arthropoda</taxon>
        <taxon>Hexapoda</taxon>
        <taxon>Insecta</taxon>
        <taxon>Pterygota</taxon>
        <taxon>Neoptera</taxon>
        <taxon>Endopterygota</taxon>
        <taxon>Diptera</taxon>
        <taxon>Nematocera</taxon>
        <taxon>Psychodoidea</taxon>
        <taxon>Psychodidae</taxon>
        <taxon>Phlebotomus</taxon>
        <taxon>Phlebotomus</taxon>
    </lineage>
</organism>
<proteinExistence type="predicted"/>
<dbReference type="SUPFAM" id="SSF144232">
    <property type="entry name" value="HIT/MYND zinc finger-like"/>
    <property type="match status" value="1"/>
</dbReference>
<dbReference type="EMBL" id="AJVK01012430">
    <property type="status" value="NOT_ANNOTATED_CDS"/>
    <property type="molecule type" value="Genomic_DNA"/>
</dbReference>
<dbReference type="PROSITE" id="PS50280">
    <property type="entry name" value="SET"/>
    <property type="match status" value="1"/>
</dbReference>